<dbReference type="InterPro" id="IPR050288">
    <property type="entry name" value="Cellulose_deg_GH3"/>
</dbReference>
<proteinExistence type="inferred from homology"/>
<evidence type="ECO:0000256" key="3">
    <source>
        <dbReference type="ARBA" id="ARBA00005336"/>
    </source>
</evidence>
<evidence type="ECO:0000256" key="8">
    <source>
        <dbReference type="ARBA" id="ARBA00023277"/>
    </source>
</evidence>
<accession>A0ABP0CPQ0</accession>
<dbReference type="Gene3D" id="3.40.50.1700">
    <property type="entry name" value="Glycoside hydrolase family 3 C-terminal domain"/>
    <property type="match status" value="1"/>
</dbReference>
<comment type="catalytic activity">
    <reaction evidence="1 11">
        <text>Hydrolysis of terminal, non-reducing beta-D-glucosyl residues with release of beta-D-glucose.</text>
        <dbReference type="EC" id="3.2.1.21"/>
    </reaction>
</comment>
<dbReference type="GO" id="GO:0008422">
    <property type="term" value="F:beta-glucosidase activity"/>
    <property type="evidence" value="ECO:0007669"/>
    <property type="project" value="UniProtKB-EC"/>
</dbReference>
<protein>
    <recommendedName>
        <fullName evidence="4 11">beta-glucosidase</fullName>
        <ecNumber evidence="4 11">3.2.1.21</ecNumber>
    </recommendedName>
</protein>
<dbReference type="PRINTS" id="PR00133">
    <property type="entry name" value="GLHYDRLASE3"/>
</dbReference>
<name>A0ABP0CPQ0_9PEZI</name>
<evidence type="ECO:0000256" key="2">
    <source>
        <dbReference type="ARBA" id="ARBA00004987"/>
    </source>
</evidence>
<dbReference type="InterPro" id="IPR036881">
    <property type="entry name" value="Glyco_hydro_3_C_sf"/>
</dbReference>
<dbReference type="SMART" id="SM01217">
    <property type="entry name" value="Fn3_like"/>
    <property type="match status" value="1"/>
</dbReference>
<dbReference type="InterPro" id="IPR002772">
    <property type="entry name" value="Glyco_hydro_3_C"/>
</dbReference>
<dbReference type="InterPro" id="IPR017853">
    <property type="entry name" value="GH"/>
</dbReference>
<comment type="pathway">
    <text evidence="2 11">Glycan metabolism; cellulose degradation.</text>
</comment>
<evidence type="ECO:0000256" key="12">
    <source>
        <dbReference type="SAM" id="SignalP"/>
    </source>
</evidence>
<evidence type="ECO:0000256" key="4">
    <source>
        <dbReference type="ARBA" id="ARBA00012744"/>
    </source>
</evidence>
<keyword evidence="15" id="KW-1185">Reference proteome</keyword>
<dbReference type="SUPFAM" id="SSF51445">
    <property type="entry name" value="(Trans)glycosidases"/>
    <property type="match status" value="1"/>
</dbReference>
<dbReference type="InterPro" id="IPR019800">
    <property type="entry name" value="Glyco_hydro_3_AS"/>
</dbReference>
<keyword evidence="8 11" id="KW-0119">Carbohydrate metabolism</keyword>
<keyword evidence="7" id="KW-0325">Glycoprotein</keyword>
<evidence type="ECO:0000256" key="11">
    <source>
        <dbReference type="RuleBase" id="RU361161"/>
    </source>
</evidence>
<feature type="domain" description="Fibronectin type III-like" evidence="13">
    <location>
        <begin position="781"/>
        <end position="849"/>
    </location>
</feature>
<dbReference type="InterPro" id="IPR013783">
    <property type="entry name" value="Ig-like_fold"/>
</dbReference>
<comment type="similarity">
    <text evidence="3 11">Belongs to the glycosyl hydrolase 3 family.</text>
</comment>
<keyword evidence="9 11" id="KW-0326">Glycosidase</keyword>
<evidence type="ECO:0000256" key="10">
    <source>
        <dbReference type="ARBA" id="ARBA00023326"/>
    </source>
</evidence>
<comment type="caution">
    <text evidence="14">The sequence shown here is derived from an EMBL/GenBank/DDBJ whole genome shotgun (WGS) entry which is preliminary data.</text>
</comment>
<dbReference type="Proteomes" id="UP001642406">
    <property type="component" value="Unassembled WGS sequence"/>
</dbReference>
<dbReference type="EC" id="3.2.1.21" evidence="4 11"/>
<evidence type="ECO:0000256" key="9">
    <source>
        <dbReference type="ARBA" id="ARBA00023295"/>
    </source>
</evidence>
<evidence type="ECO:0000256" key="1">
    <source>
        <dbReference type="ARBA" id="ARBA00000448"/>
    </source>
</evidence>
<evidence type="ECO:0000256" key="5">
    <source>
        <dbReference type="ARBA" id="ARBA00022729"/>
    </source>
</evidence>
<evidence type="ECO:0000313" key="15">
    <source>
        <dbReference type="Proteomes" id="UP001642406"/>
    </source>
</evidence>
<evidence type="ECO:0000259" key="13">
    <source>
        <dbReference type="SMART" id="SM01217"/>
    </source>
</evidence>
<evidence type="ECO:0000313" key="14">
    <source>
        <dbReference type="EMBL" id="CAK7233174.1"/>
    </source>
</evidence>
<dbReference type="Pfam" id="PF00933">
    <property type="entry name" value="Glyco_hydro_3"/>
    <property type="match status" value="1"/>
</dbReference>
<keyword evidence="10 11" id="KW-0624">Polysaccharide degradation</keyword>
<evidence type="ECO:0000256" key="6">
    <source>
        <dbReference type="ARBA" id="ARBA00022801"/>
    </source>
</evidence>
<sequence length="877" mass="93676">MARATTAILAAVAILGNAGLTNAQAPAGAPALSLFPSPWGQGGGDGWDAAYEKARAFVSNLTLVEKVNLTTGTGWEFDRCIGNTGSIPRLGFRSMCLQDGTVAVRYTDKNSVFPAGMNMAATFSRSLMRRRGEAMGSEFRGKGIDVALGPVTGPLGRVPAGGRNWEGFSPDPYLSGVGMFETVTGMQSVGVIATAKHYILNEQEHFRNNVDVTIDDRTMHELYLWPFADAVRAGVGAVMCSYNKINGNYSCENSWTLNYLLKNELNFQGFVMSDWGAQHSTLESALAGLDMAMPGDGGARGNVYGAFWGGALTEAVLNGTIPAWRVDDMAVRIMAAYYKIGALSGNKPRPDVNFSAWVKPNVTVGPVYFRANASIEPVNLHVDVQADHGALIREIGAKSTVLLKNKNNKALPLHKPGHIAIIGEDAQDAPGGPNACEDNKCYRGTLAMGYGSGPGYFPYLVAPATALKKRAAADNTTVAEAPSNWDLDAARTAATGADVAFVFASADSGEGYITIDGNTGDRNNLTLWGNGDALIQAVASVNPNTIVVLHTVGPVLIDYAAKHENITAILWAGLQGQESGNSLVDVLYGDIAPQGRSPFTWGQNISDYGAQVMYTSPTPLAPAQNFSEGVFIDYRYFQHAHTSSVYPFGHGLTYTQFDFENLTVHPCKGQAASTAAVPSKSWTAAAQTYGTVNSSMSANVDPSGFQRIKPFIYPWIIRAANATWLFTAPKAFANTTDPRTNNSAQAVLPAGGAPGGNPGLYDTVYTIGFDVRNRGNVNGTAVPQLYVQLGGKDNPWGVLRGFDDVSVAAGDRVHVEMNLTRRDISNWDTEKQNWVVNNLQKYVFIGRSVVDIALNSSLPALSLQSAGVMQQRLACLE</sequence>
<dbReference type="PANTHER" id="PTHR42715:SF29">
    <property type="entry name" value="BETA-GLUCOSIDASE A-RELATED"/>
    <property type="match status" value="1"/>
</dbReference>
<dbReference type="InterPro" id="IPR026891">
    <property type="entry name" value="Fn3-like"/>
</dbReference>
<dbReference type="EMBL" id="CAWUHC010000112">
    <property type="protein sequence ID" value="CAK7233174.1"/>
    <property type="molecule type" value="Genomic_DNA"/>
</dbReference>
<feature type="signal peptide" evidence="12">
    <location>
        <begin position="1"/>
        <end position="23"/>
    </location>
</feature>
<dbReference type="Gene3D" id="2.60.40.10">
    <property type="entry name" value="Immunoglobulins"/>
    <property type="match status" value="1"/>
</dbReference>
<dbReference type="InterPro" id="IPR001764">
    <property type="entry name" value="Glyco_hydro_3_N"/>
</dbReference>
<dbReference type="PANTHER" id="PTHR42715">
    <property type="entry name" value="BETA-GLUCOSIDASE"/>
    <property type="match status" value="1"/>
</dbReference>
<evidence type="ECO:0000256" key="7">
    <source>
        <dbReference type="ARBA" id="ARBA00023180"/>
    </source>
</evidence>
<reference evidence="14 15" key="1">
    <citation type="submission" date="2024-01" db="EMBL/GenBank/DDBJ databases">
        <authorList>
            <person name="Allen C."/>
            <person name="Tagirdzhanova G."/>
        </authorList>
    </citation>
    <scope>NUCLEOTIDE SEQUENCE [LARGE SCALE GENOMIC DNA]</scope>
</reference>
<gene>
    <name evidence="14" type="primary">BGL4_2</name>
    <name evidence="14" type="ORF">SBRCBS47491_008519</name>
</gene>
<dbReference type="Gene3D" id="3.20.20.300">
    <property type="entry name" value="Glycoside hydrolase, family 3, N-terminal domain"/>
    <property type="match status" value="1"/>
</dbReference>
<feature type="chain" id="PRO_5046105461" description="beta-glucosidase" evidence="12">
    <location>
        <begin position="24"/>
        <end position="877"/>
    </location>
</feature>
<organism evidence="14 15">
    <name type="scientific">Sporothrix bragantina</name>
    <dbReference type="NCBI Taxonomy" id="671064"/>
    <lineage>
        <taxon>Eukaryota</taxon>
        <taxon>Fungi</taxon>
        <taxon>Dikarya</taxon>
        <taxon>Ascomycota</taxon>
        <taxon>Pezizomycotina</taxon>
        <taxon>Sordariomycetes</taxon>
        <taxon>Sordariomycetidae</taxon>
        <taxon>Ophiostomatales</taxon>
        <taxon>Ophiostomataceae</taxon>
        <taxon>Sporothrix</taxon>
    </lineage>
</organism>
<dbReference type="Pfam" id="PF14310">
    <property type="entry name" value="Fn3-like"/>
    <property type="match status" value="1"/>
</dbReference>
<dbReference type="InterPro" id="IPR036962">
    <property type="entry name" value="Glyco_hydro_3_N_sf"/>
</dbReference>
<keyword evidence="6 11" id="KW-0378">Hydrolase</keyword>
<keyword evidence="5 12" id="KW-0732">Signal</keyword>
<dbReference type="PROSITE" id="PS00775">
    <property type="entry name" value="GLYCOSYL_HYDROL_F3"/>
    <property type="match status" value="1"/>
</dbReference>
<dbReference type="Pfam" id="PF01915">
    <property type="entry name" value="Glyco_hydro_3_C"/>
    <property type="match status" value="1"/>
</dbReference>
<dbReference type="SUPFAM" id="SSF52279">
    <property type="entry name" value="Beta-D-glucan exohydrolase, C-terminal domain"/>
    <property type="match status" value="1"/>
</dbReference>